<keyword evidence="2 5" id="KW-0812">Transmembrane</keyword>
<organism evidence="7 8">
    <name type="scientific">Denitrovibrio acetiphilus (strain DSM 12809 / NBRC 114555 / N2460)</name>
    <dbReference type="NCBI Taxonomy" id="522772"/>
    <lineage>
        <taxon>Bacteria</taxon>
        <taxon>Pseudomonadati</taxon>
        <taxon>Deferribacterota</taxon>
        <taxon>Deferribacteres</taxon>
        <taxon>Deferribacterales</taxon>
        <taxon>Geovibrionaceae</taxon>
        <taxon>Denitrovibrio</taxon>
    </lineage>
</organism>
<evidence type="ECO:0000259" key="6">
    <source>
        <dbReference type="Pfam" id="PF00924"/>
    </source>
</evidence>
<dbReference type="KEGG" id="dap:Dacet_1943"/>
<keyword evidence="8" id="KW-1185">Reference proteome</keyword>
<dbReference type="AlphaFoldDB" id="D4H143"/>
<dbReference type="GO" id="GO:0008381">
    <property type="term" value="F:mechanosensitive monoatomic ion channel activity"/>
    <property type="evidence" value="ECO:0007669"/>
    <property type="project" value="UniProtKB-ARBA"/>
</dbReference>
<reference evidence="7 8" key="1">
    <citation type="journal article" date="2010" name="Stand. Genomic Sci.">
        <title>Complete genome sequence of Denitrovibrio acetiphilus type strain (N2460).</title>
        <authorList>
            <person name="Kiss H."/>
            <person name="Lang E."/>
            <person name="Lapidus A."/>
            <person name="Copeland A."/>
            <person name="Nolan M."/>
            <person name="Glavina Del Rio T."/>
            <person name="Chen F."/>
            <person name="Lucas S."/>
            <person name="Tice H."/>
            <person name="Cheng J.F."/>
            <person name="Han C."/>
            <person name="Goodwin L."/>
            <person name="Pitluck S."/>
            <person name="Liolios K."/>
            <person name="Pati A."/>
            <person name="Ivanova N."/>
            <person name="Mavromatis K."/>
            <person name="Chen A."/>
            <person name="Palaniappan K."/>
            <person name="Land M."/>
            <person name="Hauser L."/>
            <person name="Chang Y.J."/>
            <person name="Jeffries C.D."/>
            <person name="Detter J.C."/>
            <person name="Brettin T."/>
            <person name="Spring S."/>
            <person name="Rohde M."/>
            <person name="Goker M."/>
            <person name="Woyke T."/>
            <person name="Bristow J."/>
            <person name="Eisen J.A."/>
            <person name="Markowitz V."/>
            <person name="Hugenholtz P."/>
            <person name="Kyrpides N.C."/>
            <person name="Klenk H.P."/>
        </authorList>
    </citation>
    <scope>NUCLEOTIDE SEQUENCE [LARGE SCALE GENOMIC DNA]</scope>
    <source>
        <strain evidence="8">DSM 12809 / NBRC 114555 / N2460</strain>
    </source>
</reference>
<dbReference type="GO" id="GO:0016020">
    <property type="term" value="C:membrane"/>
    <property type="evidence" value="ECO:0007669"/>
    <property type="project" value="UniProtKB-SubCell"/>
</dbReference>
<dbReference type="STRING" id="522772.Dacet_1943"/>
<feature type="transmembrane region" description="Helical" evidence="5">
    <location>
        <begin position="73"/>
        <end position="100"/>
    </location>
</feature>
<evidence type="ECO:0000256" key="2">
    <source>
        <dbReference type="ARBA" id="ARBA00022692"/>
    </source>
</evidence>
<feature type="transmembrane region" description="Helical" evidence="5">
    <location>
        <begin position="7"/>
        <end position="27"/>
    </location>
</feature>
<protein>
    <submittedName>
        <fullName evidence="7">MscS Mechanosensitive ion channel</fullName>
    </submittedName>
</protein>
<dbReference type="PaxDb" id="522772-Dacet_1943"/>
<evidence type="ECO:0000256" key="3">
    <source>
        <dbReference type="ARBA" id="ARBA00022989"/>
    </source>
</evidence>
<dbReference type="OrthoDB" id="9775421at2"/>
<gene>
    <name evidence="7" type="ordered locus">Dacet_1943</name>
</gene>
<keyword evidence="3 5" id="KW-1133">Transmembrane helix</keyword>
<dbReference type="EMBL" id="CP001968">
    <property type="protein sequence ID" value="ADD68706.1"/>
    <property type="molecule type" value="Genomic_DNA"/>
</dbReference>
<dbReference type="InterPro" id="IPR006685">
    <property type="entry name" value="MscS_channel_2nd"/>
</dbReference>
<evidence type="ECO:0000256" key="5">
    <source>
        <dbReference type="SAM" id="Phobius"/>
    </source>
</evidence>
<sequence>MPIENEMLIRIASTIITIAIIILLRNISLKMIKNRDFHHKEAKMRAMVYTRKFFMLLVILTVAFIWLSHIKDFALSITALAVAIVLATKELILCVTGGMIRNYSQSYRIGDRIHIGDYRGDVVNIDLLSTTLLEIGPGVSSHQYTGRSINIPNGIFLSHPLINETFTEKYILHVFSVPISSCAKWQEAEKVLLEAANETVQDYIEEARKHMEKLSSRTAFEAPNVDPRVTIIMADKDTLNLLVRVPVPSRRKGKIEQAIVRLFLEKYDKFGYNPMIPENS</sequence>
<dbReference type="PANTHER" id="PTHR30566:SF27">
    <property type="entry name" value="MECHANOSENSITIVE ION CHANNEL PROTEIN"/>
    <property type="match status" value="1"/>
</dbReference>
<dbReference type="eggNOG" id="COG0668">
    <property type="taxonomic scope" value="Bacteria"/>
</dbReference>
<comment type="subcellular location">
    <subcellularLocation>
        <location evidence="1">Membrane</location>
    </subcellularLocation>
</comment>
<dbReference type="Proteomes" id="UP000002012">
    <property type="component" value="Chromosome"/>
</dbReference>
<dbReference type="Pfam" id="PF00924">
    <property type="entry name" value="MS_channel_2nd"/>
    <property type="match status" value="1"/>
</dbReference>
<accession>D4H143</accession>
<keyword evidence="4 5" id="KW-0472">Membrane</keyword>
<proteinExistence type="predicted"/>
<evidence type="ECO:0000313" key="7">
    <source>
        <dbReference type="EMBL" id="ADD68706.1"/>
    </source>
</evidence>
<dbReference type="SUPFAM" id="SSF50182">
    <property type="entry name" value="Sm-like ribonucleoproteins"/>
    <property type="match status" value="1"/>
</dbReference>
<dbReference type="InParanoid" id="D4H143"/>
<dbReference type="InterPro" id="IPR023408">
    <property type="entry name" value="MscS_beta-dom_sf"/>
</dbReference>
<evidence type="ECO:0000313" key="8">
    <source>
        <dbReference type="Proteomes" id="UP000002012"/>
    </source>
</evidence>
<name>D4H143_DENA2</name>
<dbReference type="Gene3D" id="2.30.30.60">
    <property type="match status" value="1"/>
</dbReference>
<feature type="domain" description="Mechanosensitive ion channel MscS" evidence="6">
    <location>
        <begin position="96"/>
        <end position="163"/>
    </location>
</feature>
<dbReference type="PANTHER" id="PTHR30566">
    <property type="entry name" value="YNAI-RELATED MECHANOSENSITIVE ION CHANNEL"/>
    <property type="match status" value="1"/>
</dbReference>
<dbReference type="RefSeq" id="WP_013011216.1">
    <property type="nucleotide sequence ID" value="NC_013943.1"/>
</dbReference>
<dbReference type="InterPro" id="IPR010920">
    <property type="entry name" value="LSM_dom_sf"/>
</dbReference>
<evidence type="ECO:0000256" key="4">
    <source>
        <dbReference type="ARBA" id="ARBA00023136"/>
    </source>
</evidence>
<evidence type="ECO:0000256" key="1">
    <source>
        <dbReference type="ARBA" id="ARBA00004370"/>
    </source>
</evidence>
<dbReference type="HOGENOM" id="CLU_059701_1_0_0"/>
<feature type="transmembrane region" description="Helical" evidence="5">
    <location>
        <begin position="48"/>
        <end position="67"/>
    </location>
</feature>